<evidence type="ECO:0000256" key="4">
    <source>
        <dbReference type="ARBA" id="ARBA00023136"/>
    </source>
</evidence>
<organism evidence="8 9">
    <name type="scientific">Rotaria magnacalcarata</name>
    <dbReference type="NCBI Taxonomy" id="392030"/>
    <lineage>
        <taxon>Eukaryota</taxon>
        <taxon>Metazoa</taxon>
        <taxon>Spiralia</taxon>
        <taxon>Gnathifera</taxon>
        <taxon>Rotifera</taxon>
        <taxon>Eurotatoria</taxon>
        <taxon>Bdelloidea</taxon>
        <taxon>Philodinida</taxon>
        <taxon>Philodinidae</taxon>
        <taxon>Rotaria</taxon>
    </lineage>
</organism>
<accession>A0A8S2J6Z2</accession>
<dbReference type="Gene3D" id="3.80.10.10">
    <property type="entry name" value="Ribonuclease Inhibitor"/>
    <property type="match status" value="1"/>
</dbReference>
<comment type="caution">
    <text evidence="8">The sequence shown here is derived from an EMBL/GenBank/DDBJ whole genome shotgun (WGS) entry which is preliminary data.</text>
</comment>
<feature type="transmembrane region" description="Helical" evidence="6">
    <location>
        <begin position="579"/>
        <end position="597"/>
    </location>
</feature>
<comment type="subcellular location">
    <subcellularLocation>
        <location evidence="1">Membrane</location>
        <topology evidence="1">Multi-pass membrane protein</topology>
    </subcellularLocation>
</comment>
<dbReference type="Proteomes" id="UP000676336">
    <property type="component" value="Unassembled WGS sequence"/>
</dbReference>
<dbReference type="InterPro" id="IPR050927">
    <property type="entry name" value="TRPM"/>
</dbReference>
<reference evidence="8" key="1">
    <citation type="submission" date="2021-02" db="EMBL/GenBank/DDBJ databases">
        <authorList>
            <person name="Nowell W R."/>
        </authorList>
    </citation>
    <scope>NUCLEOTIDE SEQUENCE</scope>
</reference>
<feature type="transmembrane region" description="Helical" evidence="6">
    <location>
        <begin position="746"/>
        <end position="767"/>
    </location>
</feature>
<feature type="transmembrane region" description="Helical" evidence="6">
    <location>
        <begin position="679"/>
        <end position="698"/>
    </location>
</feature>
<dbReference type="PANTHER" id="PTHR13800:SF1">
    <property type="entry name" value="TRANSIENT RECEPTOR POTENTIAL CATION CHANNEL TRPM"/>
    <property type="match status" value="1"/>
</dbReference>
<evidence type="ECO:0000256" key="2">
    <source>
        <dbReference type="ARBA" id="ARBA00022692"/>
    </source>
</evidence>
<feature type="region of interest" description="Disordered" evidence="5">
    <location>
        <begin position="1169"/>
        <end position="1225"/>
    </location>
</feature>
<keyword evidence="4 6" id="KW-0472">Membrane</keyword>
<gene>
    <name evidence="8" type="ORF">SMN809_LOCUS953</name>
</gene>
<dbReference type="AlphaFoldDB" id="A0A8S2J6Z2"/>
<protein>
    <recommendedName>
        <fullName evidence="7">Ion transport domain-containing protein</fullName>
    </recommendedName>
</protein>
<keyword evidence="3 6" id="KW-1133">Transmembrane helix</keyword>
<feature type="transmembrane region" description="Helical" evidence="6">
    <location>
        <begin position="829"/>
        <end position="849"/>
    </location>
</feature>
<dbReference type="GO" id="GO:0005261">
    <property type="term" value="F:monoatomic cation channel activity"/>
    <property type="evidence" value="ECO:0007669"/>
    <property type="project" value="TreeGrafter"/>
</dbReference>
<feature type="domain" description="Ion transport" evidence="7">
    <location>
        <begin position="586"/>
        <end position="865"/>
    </location>
</feature>
<dbReference type="InterPro" id="IPR005821">
    <property type="entry name" value="Ion_trans_dom"/>
</dbReference>
<dbReference type="GO" id="GO:0005886">
    <property type="term" value="C:plasma membrane"/>
    <property type="evidence" value="ECO:0007669"/>
    <property type="project" value="TreeGrafter"/>
</dbReference>
<keyword evidence="2 6" id="KW-0812">Transmembrane</keyword>
<name>A0A8S2J6Z2_9BILA</name>
<feature type="transmembrane region" description="Helical" evidence="6">
    <location>
        <begin position="515"/>
        <end position="536"/>
    </location>
</feature>
<evidence type="ECO:0000256" key="3">
    <source>
        <dbReference type="ARBA" id="ARBA00022989"/>
    </source>
</evidence>
<dbReference type="InterPro" id="IPR032675">
    <property type="entry name" value="LRR_dom_sf"/>
</dbReference>
<proteinExistence type="predicted"/>
<evidence type="ECO:0000313" key="9">
    <source>
        <dbReference type="Proteomes" id="UP000676336"/>
    </source>
</evidence>
<dbReference type="SUPFAM" id="SSF52058">
    <property type="entry name" value="L domain-like"/>
    <property type="match status" value="1"/>
</dbReference>
<dbReference type="GO" id="GO:0030001">
    <property type="term" value="P:metal ion transport"/>
    <property type="evidence" value="ECO:0007669"/>
    <property type="project" value="TreeGrafter"/>
</dbReference>
<dbReference type="PANTHER" id="PTHR13800">
    <property type="entry name" value="TRANSIENT RECEPTOR POTENTIAL CATION CHANNEL, SUBFAMILY M, MEMBER 6"/>
    <property type="match status" value="1"/>
</dbReference>
<dbReference type="EMBL" id="CAJOBI010000131">
    <property type="protein sequence ID" value="CAF3796908.1"/>
    <property type="molecule type" value="Genomic_DNA"/>
</dbReference>
<evidence type="ECO:0000256" key="6">
    <source>
        <dbReference type="SAM" id="Phobius"/>
    </source>
</evidence>
<sequence length="1225" mass="143795">MSQCDTMQYDIEPSKQSAFAIRANELNTIPNNTRKFNITYQNDEQALVHHLLREPLPDVIIKVIGTNNEKTRISLRSSIQYALHQDIRTIMEQTNIWILNGTRQMIGLEEYDETLTTNNQINQNIILCERFGKSQLFTYHATVHRFIDKMICQMQLEQTFSRIPIIALFVQGNGSSVADIIENNSKHIPIIILKGTGLVANQLAVVYESQRGDFKKIHKDSAKQQLLSEKDLRRLSDIKDTGSSPIFVCQPGRDQLDESILRAFSYAIKSIDSSHAHVTEFSFAIRLNKIAYAQTYILNHDTIIDWTDDELDVCLENAILLNAVSFVELLLRYGASLRRLALTSNFTRFTIKPYRKKSYVVELMEEHMSVPAYLLDRDVRLRKNFRLLFCWAVENQYFELVLSICTRLEDSIVAMLLVSQWCQYKENNDYTTSNNYRKHRQQFQQYAADILDLYHADNEEKTRRFLNEKSSLYQEQEPLTLIDDLCSKTLVSTKCLQSYTNTVWYGKEFHDNKNFVWEILICLVCICPLLLFIPFVHNRIFLRDNMNEFEHKNNKHRSTIANIFELFRRFYYGNAFIRFRYNMASYIVFLVLFSYTILFDYFPLNINQEKRSNINRLPLPITELIVHIFLVSIAFDELRQIISHVKSALDQNPFWKKLEGLKRHRNTVWSFYRNDPWNILDFAAFIFWIIGFATRFIVKDTVFAVSKIFMSLDLCLWYMRCLHVFLASETLGPKLIMIFHTMKDLILFLLFIFIFYLAYTITTYSLISTSSFVIWSNSTYFTTVQNGGNLTNMEIFRNIIEWGTWKIFGSTSLTTSDSVDVQYTAQNDAYGFVTLILTITFLIIAYVLLLNNLIALFNFTIQRVHGESHPAWCYNFYVVLREYEEKDMFVPPFNLLLWPISYLMRRKLHHIQKHAFIENNDYDQERYRKHQQRIAERYWKEKQISENRSVNQALYVSCQCKCRGAAVDPFESTSDEDSQFIYDSDFLRLICIGSHFDDIPQSIIEAYSLTTKILDLSKNRFRSLACIRHFPNLEELILDDNDLDDTHTRFPKLPNLHTLMLNKNRFQDIYKLVDQLRYAYPMLTHLSLLGNEACPYRIVATSQTSSNSADLSPFAQNRLDEEYQRYRHLLIFRIPTLKFLDASEISPNERRIAEQLGDILYSITEIKQSQSSTNNNDRNQENNNYYTPLPADTDKNKHRISVGKVPSKYNGEGSQGNKFVRDVDL</sequence>
<evidence type="ECO:0000313" key="8">
    <source>
        <dbReference type="EMBL" id="CAF3796908.1"/>
    </source>
</evidence>
<dbReference type="Pfam" id="PF00520">
    <property type="entry name" value="Ion_trans"/>
    <property type="match status" value="1"/>
</dbReference>
<evidence type="ECO:0000256" key="5">
    <source>
        <dbReference type="SAM" id="MobiDB-lite"/>
    </source>
</evidence>
<evidence type="ECO:0000256" key="1">
    <source>
        <dbReference type="ARBA" id="ARBA00004141"/>
    </source>
</evidence>
<feature type="compositionally biased region" description="Low complexity" evidence="5">
    <location>
        <begin position="1174"/>
        <end position="1184"/>
    </location>
</feature>
<evidence type="ECO:0000259" key="7">
    <source>
        <dbReference type="Pfam" id="PF00520"/>
    </source>
</evidence>